<reference evidence="12" key="2">
    <citation type="submission" date="2020-09" db="EMBL/GenBank/DDBJ databases">
        <authorList>
            <person name="Kikuchi T."/>
        </authorList>
    </citation>
    <scope>NUCLEOTIDE SEQUENCE</scope>
    <source>
        <strain evidence="12">Ka4C1</strain>
    </source>
</reference>
<dbReference type="InterPro" id="IPR023780">
    <property type="entry name" value="Chromo_domain"/>
</dbReference>
<evidence type="ECO:0000256" key="4">
    <source>
        <dbReference type="ARBA" id="ARBA00022679"/>
    </source>
</evidence>
<reference evidence="15" key="1">
    <citation type="submission" date="2016-11" db="UniProtKB">
        <authorList>
            <consortium name="WormBaseParasite"/>
        </authorList>
    </citation>
    <scope>IDENTIFICATION</scope>
</reference>
<evidence type="ECO:0000313" key="13">
    <source>
        <dbReference type="Proteomes" id="UP000095284"/>
    </source>
</evidence>
<feature type="domain" description="Chromo" evidence="10">
    <location>
        <begin position="69"/>
        <end position="119"/>
    </location>
</feature>
<dbReference type="OrthoDB" id="5792673at2759"/>
<keyword evidence="2" id="KW-0158">Chromosome</keyword>
<dbReference type="Proteomes" id="UP000659654">
    <property type="component" value="Unassembled WGS sequence"/>
</dbReference>
<dbReference type="InterPro" id="IPR046341">
    <property type="entry name" value="SET_dom_sf"/>
</dbReference>
<dbReference type="AlphaFoldDB" id="A0A1I7RVF2"/>
<keyword evidence="4" id="KW-0808">Transferase</keyword>
<dbReference type="InterPro" id="IPR000953">
    <property type="entry name" value="Chromo/chromo_shadow_dom"/>
</dbReference>
<evidence type="ECO:0000256" key="1">
    <source>
        <dbReference type="ARBA" id="ARBA00004584"/>
    </source>
</evidence>
<feature type="region of interest" description="Disordered" evidence="9">
    <location>
        <begin position="583"/>
        <end position="602"/>
    </location>
</feature>
<dbReference type="InterPro" id="IPR001214">
    <property type="entry name" value="SET_dom"/>
</dbReference>
<dbReference type="eggNOG" id="KOG1082">
    <property type="taxonomic scope" value="Eukaryota"/>
</dbReference>
<protein>
    <submittedName>
        <fullName evidence="12">(pine wood nematode) hypothetical protein</fullName>
    </submittedName>
</protein>
<evidence type="ECO:0000313" key="12">
    <source>
        <dbReference type="EMBL" id="CAD5210651.1"/>
    </source>
</evidence>
<evidence type="ECO:0000256" key="2">
    <source>
        <dbReference type="ARBA" id="ARBA00022454"/>
    </source>
</evidence>
<feature type="compositionally biased region" description="Basic residues" evidence="9">
    <location>
        <begin position="351"/>
        <end position="375"/>
    </location>
</feature>
<evidence type="ECO:0000313" key="14">
    <source>
        <dbReference type="Proteomes" id="UP000659654"/>
    </source>
</evidence>
<dbReference type="SUPFAM" id="SSF54160">
    <property type="entry name" value="Chromo domain-like"/>
    <property type="match status" value="1"/>
</dbReference>
<dbReference type="GO" id="GO:0000775">
    <property type="term" value="C:chromosome, centromeric region"/>
    <property type="evidence" value="ECO:0007669"/>
    <property type="project" value="UniProtKB-SubCell"/>
</dbReference>
<feature type="compositionally biased region" description="Basic and acidic residues" evidence="9">
    <location>
        <begin position="378"/>
        <end position="391"/>
    </location>
</feature>
<dbReference type="WBParaSite" id="BXY_0471300.1">
    <property type="protein sequence ID" value="BXY_0471300.1"/>
    <property type="gene ID" value="BXY_0471300"/>
</dbReference>
<gene>
    <name evidence="12" type="ORF">BXYJ_LOCUS2035</name>
</gene>
<evidence type="ECO:0000256" key="3">
    <source>
        <dbReference type="ARBA" id="ARBA00022603"/>
    </source>
</evidence>
<keyword evidence="6" id="KW-0479">Metal-binding</keyword>
<sequence length="749" mass="85828">MSLQRPMLKECEIRIEPLPPPDPKLKGKIDVRSYPWAEQRRRRISVRNSVRKQVPPVVLEEPVEPPAQFPVERIVNISKHKGQVLYLVKWVGFPFTQCSWISPEDLQGDQKILEEFKRRLVIAARIMGLINDEHKKRVEFVAEREIDLGHRTSKIMEFRYENYYFPLYGNPDVNYIYQRRCLKWETDMNLLNRKKGHAPIYVENWVDEEAKPEGFVFVLEYIYHTSAEGIIKKNPNPAHLACTKKKHCCSNWYKKNCLQSKFFNEHLKECTPICGCGPGCKNRYTQKGRRVPLVLFRTVDRGWSVRAAVDMRKGTFVSEYFGEIISPAEMWNREVSTYMFDIYFDEVAPAPKKKGRRRKAGANARKRAARKRAALKRQAIDEQRESPKTNENEEEGEVEPVPSAETEEKSQEEEMEVEETQEESQEDDGESKDGSEGEESQEEEEPMDQQPSASEALIQRVSFSDSTDLEKLYETFAVSGAGTVSSPTTSDLNRTRIISTSSPNRSDLSACFADVNLPSPISKNVTAHTSNVHIGSSGDGFGKNNVDQEQRQYEECRGHRLVDYSSSSDDTIKGDETFVIKPESGGEKERIDDKVEEEKRDDERMFQELTIVDPTPTESPGSQPEEAPMPEETTIQPEETSANRSFCNASAANNSGASSTTNPDLIIDSNTFGNESRFFNNSCNPNMIAMKVFSDCYDRRMHRICFFTNKDVRRGEELTFNYYAGKQPEGFTTNFHCLCLHENCISRDY</sequence>
<feature type="region of interest" description="Disordered" evidence="9">
    <location>
        <begin position="351"/>
        <end position="454"/>
    </location>
</feature>
<evidence type="ECO:0000256" key="5">
    <source>
        <dbReference type="ARBA" id="ARBA00022691"/>
    </source>
</evidence>
<dbReference type="InterPro" id="IPR050973">
    <property type="entry name" value="H3K9_Histone-Lys_N-MTase"/>
</dbReference>
<dbReference type="InterPro" id="IPR016197">
    <property type="entry name" value="Chromo-like_dom_sf"/>
</dbReference>
<dbReference type="GO" id="GO:0046872">
    <property type="term" value="F:metal ion binding"/>
    <property type="evidence" value="ECO:0007669"/>
    <property type="project" value="UniProtKB-KW"/>
</dbReference>
<dbReference type="Pfam" id="PF00856">
    <property type="entry name" value="SET"/>
    <property type="match status" value="1"/>
</dbReference>
<dbReference type="GO" id="GO:0008168">
    <property type="term" value="F:methyltransferase activity"/>
    <property type="evidence" value="ECO:0007669"/>
    <property type="project" value="UniProtKB-KW"/>
</dbReference>
<dbReference type="SMART" id="SM00298">
    <property type="entry name" value="CHROMO"/>
    <property type="match status" value="1"/>
</dbReference>
<dbReference type="PANTHER" id="PTHR46223">
    <property type="entry name" value="HISTONE-LYSINE N-METHYLTRANSFERASE SUV39H"/>
    <property type="match status" value="1"/>
</dbReference>
<evidence type="ECO:0000256" key="8">
    <source>
        <dbReference type="ARBA" id="ARBA00023328"/>
    </source>
</evidence>
<keyword evidence="7" id="KW-0862">Zinc</keyword>
<dbReference type="EMBL" id="CAJFDI010000001">
    <property type="protein sequence ID" value="CAD5210651.1"/>
    <property type="molecule type" value="Genomic_DNA"/>
</dbReference>
<dbReference type="SUPFAM" id="SSF82199">
    <property type="entry name" value="SET domain"/>
    <property type="match status" value="1"/>
</dbReference>
<keyword evidence="5" id="KW-0949">S-adenosyl-L-methionine</keyword>
<evidence type="ECO:0000256" key="7">
    <source>
        <dbReference type="ARBA" id="ARBA00022833"/>
    </source>
</evidence>
<evidence type="ECO:0000313" key="15">
    <source>
        <dbReference type="WBParaSite" id="BXY_0471300.1"/>
    </source>
</evidence>
<feature type="region of interest" description="Disordered" evidence="9">
    <location>
        <begin position="613"/>
        <end position="640"/>
    </location>
</feature>
<comment type="subcellular location">
    <subcellularLocation>
        <location evidence="1">Chromosome</location>
        <location evidence="1">Centromere</location>
    </subcellularLocation>
</comment>
<dbReference type="Proteomes" id="UP000582659">
    <property type="component" value="Unassembled WGS sequence"/>
</dbReference>
<organism evidence="13 15">
    <name type="scientific">Bursaphelenchus xylophilus</name>
    <name type="common">Pinewood nematode worm</name>
    <name type="synonym">Aphelenchoides xylophilus</name>
    <dbReference type="NCBI Taxonomy" id="6326"/>
    <lineage>
        <taxon>Eukaryota</taxon>
        <taxon>Metazoa</taxon>
        <taxon>Ecdysozoa</taxon>
        <taxon>Nematoda</taxon>
        <taxon>Chromadorea</taxon>
        <taxon>Rhabditida</taxon>
        <taxon>Tylenchina</taxon>
        <taxon>Tylenchomorpha</taxon>
        <taxon>Aphelenchoidea</taxon>
        <taxon>Aphelenchoididae</taxon>
        <taxon>Bursaphelenchus</taxon>
    </lineage>
</organism>
<keyword evidence="3" id="KW-0489">Methyltransferase</keyword>
<feature type="domain" description="SET" evidence="11">
    <location>
        <begin position="291"/>
        <end position="723"/>
    </location>
</feature>
<dbReference type="Proteomes" id="UP000095284">
    <property type="component" value="Unplaced"/>
</dbReference>
<dbReference type="GO" id="GO:0032259">
    <property type="term" value="P:methylation"/>
    <property type="evidence" value="ECO:0007669"/>
    <property type="project" value="UniProtKB-KW"/>
</dbReference>
<dbReference type="eggNOG" id="KOG1141">
    <property type="taxonomic scope" value="Eukaryota"/>
</dbReference>
<dbReference type="Gene3D" id="2.40.50.40">
    <property type="match status" value="1"/>
</dbReference>
<dbReference type="PANTHER" id="PTHR46223:SF3">
    <property type="entry name" value="HISTONE-LYSINE N-METHYLTRANSFERASE SET-23"/>
    <property type="match status" value="1"/>
</dbReference>
<accession>A0A1I7RVF2</accession>
<proteinExistence type="predicted"/>
<evidence type="ECO:0000256" key="6">
    <source>
        <dbReference type="ARBA" id="ARBA00022723"/>
    </source>
</evidence>
<evidence type="ECO:0000259" key="11">
    <source>
        <dbReference type="PROSITE" id="PS50280"/>
    </source>
</evidence>
<evidence type="ECO:0000256" key="9">
    <source>
        <dbReference type="SAM" id="MobiDB-lite"/>
    </source>
</evidence>
<dbReference type="SMART" id="SM00317">
    <property type="entry name" value="SET"/>
    <property type="match status" value="1"/>
</dbReference>
<dbReference type="PROSITE" id="PS50280">
    <property type="entry name" value="SET"/>
    <property type="match status" value="1"/>
</dbReference>
<keyword evidence="8" id="KW-0137">Centromere</keyword>
<name>A0A1I7RVF2_BURXY</name>
<dbReference type="Gene3D" id="2.170.270.10">
    <property type="entry name" value="SET domain"/>
    <property type="match status" value="2"/>
</dbReference>
<keyword evidence="14" id="KW-1185">Reference proteome</keyword>
<evidence type="ECO:0000259" key="10">
    <source>
        <dbReference type="PROSITE" id="PS50013"/>
    </source>
</evidence>
<feature type="compositionally biased region" description="Acidic residues" evidence="9">
    <location>
        <begin position="410"/>
        <end position="447"/>
    </location>
</feature>
<dbReference type="PROSITE" id="PS50013">
    <property type="entry name" value="CHROMO_2"/>
    <property type="match status" value="1"/>
</dbReference>
<dbReference type="Pfam" id="PF00385">
    <property type="entry name" value="Chromo"/>
    <property type="match status" value="1"/>
</dbReference>
<dbReference type="EMBL" id="CAJFCV020000001">
    <property type="protein sequence ID" value="CAG9086758.1"/>
    <property type="molecule type" value="Genomic_DNA"/>
</dbReference>
<dbReference type="CDD" id="cd00024">
    <property type="entry name" value="CD_CSD"/>
    <property type="match status" value="1"/>
</dbReference>